<comment type="caution">
    <text evidence="11">The sequence shown here is derived from an EMBL/GenBank/DDBJ whole genome shotgun (WGS) entry which is preliminary data.</text>
</comment>
<comment type="similarity">
    <text evidence="5">Belongs to the methyl-accepting chemotaxis (MCP) protein family.</text>
</comment>
<feature type="transmembrane region" description="Helical" evidence="8">
    <location>
        <begin position="12"/>
        <end position="34"/>
    </location>
</feature>
<dbReference type="GO" id="GO:0007165">
    <property type="term" value="P:signal transduction"/>
    <property type="evidence" value="ECO:0007669"/>
    <property type="project" value="UniProtKB-KW"/>
</dbReference>
<dbReference type="Gene3D" id="6.10.340.10">
    <property type="match status" value="1"/>
</dbReference>
<dbReference type="SMART" id="SM00304">
    <property type="entry name" value="HAMP"/>
    <property type="match status" value="1"/>
</dbReference>
<dbReference type="GO" id="GO:0005886">
    <property type="term" value="C:plasma membrane"/>
    <property type="evidence" value="ECO:0007669"/>
    <property type="project" value="UniProtKB-SubCell"/>
</dbReference>
<sequence>MILKKNVKSKSLILTSNLLLAIVFIGIISLNVVFSYQGQKKTYEEQFLGYGTVLERQIETNLSLIQEASQIVVNQQSPTADAFALLRNQLFAMTDSDVNIPSVYLMLPDKVERDGKKFLVNLQTEIDIETTLPGTEYEMNATFETALDRAIKDDFTITPSYTDVEGTWVTYVSSIKDDKGKVIAILGIDFDYAVVQKSLSSMLWSNIIRGGIFSVIAIVIIAFMVRIALRPLHRLAEVSNLAAQGDLTVTLPVTNMNEIGQAASAFNIMMVSLRELTNSIQHSSLEVSESATNLQRSAEQTAHATNEISQAIEQIAFDSDTQLQSTKECQKAMTEMAIGIQRIAESSTVVSELAVDTTKRAESGDTIVMSAVDQMQTIEVNLSSTVATMKELEELSGRIGDILSLITDVSSQTNLLALNASIEAARAGEHGKGFAVVAHEIRKLAERSMSSSGQIGDILEGIRVRTGRVVKSLEHSADEAHIGTKITTEASDSFRAIVQAIRQVSDQVQEVSAASEQMSAGSEQIAASLDELERISSSSSLHSQRVAASSEEQLASMEEVASSSEQMLELAGNLNNGISRFRV</sequence>
<feature type="domain" description="Methyl-accepting transducer" evidence="9">
    <location>
        <begin position="297"/>
        <end position="533"/>
    </location>
</feature>
<gene>
    <name evidence="11" type="ORF">PGLA_14155</name>
</gene>
<dbReference type="Gene3D" id="1.10.287.950">
    <property type="entry name" value="Methyl-accepting chemotaxis protein"/>
    <property type="match status" value="1"/>
</dbReference>
<dbReference type="Pfam" id="PF00672">
    <property type="entry name" value="HAMP"/>
    <property type="match status" value="1"/>
</dbReference>
<evidence type="ECO:0000256" key="2">
    <source>
        <dbReference type="ARBA" id="ARBA00022475"/>
    </source>
</evidence>
<dbReference type="CDD" id="cd06225">
    <property type="entry name" value="HAMP"/>
    <property type="match status" value="1"/>
</dbReference>
<dbReference type="STRING" id="494026.PGLA_14155"/>
<dbReference type="PANTHER" id="PTHR32089">
    <property type="entry name" value="METHYL-ACCEPTING CHEMOTAXIS PROTEIN MCPB"/>
    <property type="match status" value="1"/>
</dbReference>
<organism evidence="11 12">
    <name type="scientific">Paenibacillus glacialis</name>
    <dbReference type="NCBI Taxonomy" id="494026"/>
    <lineage>
        <taxon>Bacteria</taxon>
        <taxon>Bacillati</taxon>
        <taxon>Bacillota</taxon>
        <taxon>Bacilli</taxon>
        <taxon>Bacillales</taxon>
        <taxon>Paenibacillaceae</taxon>
        <taxon>Paenibacillus</taxon>
    </lineage>
</organism>
<evidence type="ECO:0008006" key="13">
    <source>
        <dbReference type="Google" id="ProtNLM"/>
    </source>
</evidence>
<dbReference type="CDD" id="cd11386">
    <property type="entry name" value="MCP_signal"/>
    <property type="match status" value="1"/>
</dbReference>
<keyword evidence="4 6" id="KW-0807">Transducer</keyword>
<feature type="region of interest" description="Disordered" evidence="7">
    <location>
        <begin position="540"/>
        <end position="560"/>
    </location>
</feature>
<dbReference type="InterPro" id="IPR003660">
    <property type="entry name" value="HAMP_dom"/>
</dbReference>
<evidence type="ECO:0000256" key="7">
    <source>
        <dbReference type="SAM" id="MobiDB-lite"/>
    </source>
</evidence>
<keyword evidence="3 8" id="KW-0472">Membrane</keyword>
<evidence type="ECO:0000256" key="6">
    <source>
        <dbReference type="PROSITE-ProRule" id="PRU00284"/>
    </source>
</evidence>
<accession>A0A162MC67</accession>
<evidence type="ECO:0000256" key="4">
    <source>
        <dbReference type="ARBA" id="ARBA00023224"/>
    </source>
</evidence>
<comment type="subcellular location">
    <subcellularLocation>
        <location evidence="1">Cell membrane</location>
    </subcellularLocation>
</comment>
<dbReference type="Proteomes" id="UP000076967">
    <property type="component" value="Unassembled WGS sequence"/>
</dbReference>
<feature type="domain" description="HAMP" evidence="10">
    <location>
        <begin position="226"/>
        <end position="278"/>
    </location>
</feature>
<evidence type="ECO:0000313" key="11">
    <source>
        <dbReference type="EMBL" id="OAB41963.1"/>
    </source>
</evidence>
<evidence type="ECO:0000256" key="5">
    <source>
        <dbReference type="ARBA" id="ARBA00029447"/>
    </source>
</evidence>
<dbReference type="OrthoDB" id="369835at2"/>
<dbReference type="PROSITE" id="PS50111">
    <property type="entry name" value="CHEMOTAXIS_TRANSDUC_2"/>
    <property type="match status" value="1"/>
</dbReference>
<evidence type="ECO:0000259" key="9">
    <source>
        <dbReference type="PROSITE" id="PS50111"/>
    </source>
</evidence>
<evidence type="ECO:0000256" key="3">
    <source>
        <dbReference type="ARBA" id="ARBA00023136"/>
    </source>
</evidence>
<dbReference type="RefSeq" id="WP_068533773.1">
    <property type="nucleotide sequence ID" value="NZ_LVJH01000025.1"/>
</dbReference>
<evidence type="ECO:0000313" key="12">
    <source>
        <dbReference type="Proteomes" id="UP000076967"/>
    </source>
</evidence>
<keyword evidence="12" id="KW-1185">Reference proteome</keyword>
<feature type="transmembrane region" description="Helical" evidence="8">
    <location>
        <begin position="207"/>
        <end position="229"/>
    </location>
</feature>
<dbReference type="EMBL" id="LVJH01000025">
    <property type="protein sequence ID" value="OAB41963.1"/>
    <property type="molecule type" value="Genomic_DNA"/>
</dbReference>
<keyword evidence="8" id="KW-0812">Transmembrane</keyword>
<dbReference type="SMART" id="SM00283">
    <property type="entry name" value="MA"/>
    <property type="match status" value="1"/>
</dbReference>
<dbReference type="PANTHER" id="PTHR32089:SF112">
    <property type="entry name" value="LYSOZYME-LIKE PROTEIN-RELATED"/>
    <property type="match status" value="1"/>
</dbReference>
<dbReference type="PROSITE" id="PS50885">
    <property type="entry name" value="HAMP"/>
    <property type="match status" value="1"/>
</dbReference>
<dbReference type="InterPro" id="IPR004089">
    <property type="entry name" value="MCPsignal_dom"/>
</dbReference>
<evidence type="ECO:0000256" key="1">
    <source>
        <dbReference type="ARBA" id="ARBA00004236"/>
    </source>
</evidence>
<name>A0A162MC67_9BACL</name>
<evidence type="ECO:0000259" key="10">
    <source>
        <dbReference type="PROSITE" id="PS50885"/>
    </source>
</evidence>
<proteinExistence type="inferred from homology"/>
<reference evidence="11 12" key="1">
    <citation type="submission" date="2016-03" db="EMBL/GenBank/DDBJ databases">
        <title>Draft genome sequence of Paenibacillus glacialis DSM 22343.</title>
        <authorList>
            <person name="Shin S.-K."/>
            <person name="Yi H."/>
        </authorList>
    </citation>
    <scope>NUCLEOTIDE SEQUENCE [LARGE SCALE GENOMIC DNA]</scope>
    <source>
        <strain evidence="11 12">DSM 22343</strain>
    </source>
</reference>
<evidence type="ECO:0000256" key="8">
    <source>
        <dbReference type="SAM" id="Phobius"/>
    </source>
</evidence>
<dbReference type="AlphaFoldDB" id="A0A162MC67"/>
<protein>
    <recommendedName>
        <fullName evidence="13">Chemotaxis protein</fullName>
    </recommendedName>
</protein>
<keyword evidence="2" id="KW-1003">Cell membrane</keyword>
<dbReference type="SUPFAM" id="SSF58104">
    <property type="entry name" value="Methyl-accepting chemotaxis protein (MCP) signaling domain"/>
    <property type="match status" value="1"/>
</dbReference>
<feature type="compositionally biased region" description="Low complexity" evidence="7">
    <location>
        <begin position="540"/>
        <end position="550"/>
    </location>
</feature>
<keyword evidence="8" id="KW-1133">Transmembrane helix</keyword>
<dbReference type="Pfam" id="PF00015">
    <property type="entry name" value="MCPsignal"/>
    <property type="match status" value="1"/>
</dbReference>